<comment type="caution">
    <text evidence="1">The sequence shown here is derived from an EMBL/GenBank/DDBJ whole genome shotgun (WGS) entry which is preliminary data.</text>
</comment>
<name>A0A4S8XGA5_AURPU</name>
<reference evidence="1 2" key="1">
    <citation type="submission" date="2018-10" db="EMBL/GenBank/DDBJ databases">
        <title>Fifty Aureobasidium pullulans genomes reveal a recombining polyextremotolerant generalist.</title>
        <authorList>
            <person name="Gostincar C."/>
            <person name="Turk M."/>
            <person name="Zajc J."/>
            <person name="Gunde-Cimerman N."/>
        </authorList>
    </citation>
    <scope>NUCLEOTIDE SEQUENCE [LARGE SCALE GENOMIC DNA]</scope>
    <source>
        <strain evidence="1 2">EXF-3863</strain>
    </source>
</reference>
<evidence type="ECO:0000313" key="1">
    <source>
        <dbReference type="EMBL" id="THZ08084.1"/>
    </source>
</evidence>
<organism evidence="1 2">
    <name type="scientific">Aureobasidium pullulans</name>
    <name type="common">Black yeast</name>
    <name type="synonym">Pullularia pullulans</name>
    <dbReference type="NCBI Taxonomy" id="5580"/>
    <lineage>
        <taxon>Eukaryota</taxon>
        <taxon>Fungi</taxon>
        <taxon>Dikarya</taxon>
        <taxon>Ascomycota</taxon>
        <taxon>Pezizomycotina</taxon>
        <taxon>Dothideomycetes</taxon>
        <taxon>Dothideomycetidae</taxon>
        <taxon>Dothideales</taxon>
        <taxon>Saccotheciaceae</taxon>
        <taxon>Aureobasidium</taxon>
    </lineage>
</organism>
<proteinExistence type="predicted"/>
<dbReference type="AlphaFoldDB" id="A0A4S8XGA5"/>
<gene>
    <name evidence="1" type="ORF">D6C91_10167</name>
</gene>
<protein>
    <submittedName>
        <fullName evidence="1">Uncharacterized protein</fullName>
    </submittedName>
</protein>
<evidence type="ECO:0000313" key="2">
    <source>
        <dbReference type="Proteomes" id="UP000308005"/>
    </source>
</evidence>
<dbReference type="Proteomes" id="UP000308005">
    <property type="component" value="Unassembled WGS sequence"/>
</dbReference>
<sequence>MKQHLGAQQLSRYILLLKTSGVVISCCLWNDCYLKRQSWEGDVDLHLQHDSHYQKVSLSHVAAIIHINHICHPSIIRQHQQQQQQLGFNPLHQLNTFTPANSSTIIGLLIDAPLWKGGLVTIGGWRKAEGGKEGGDV</sequence>
<accession>A0A4S8XGA5</accession>
<dbReference type="EMBL" id="QZBM01001008">
    <property type="protein sequence ID" value="THZ08084.1"/>
    <property type="molecule type" value="Genomic_DNA"/>
</dbReference>